<evidence type="ECO:0000256" key="2">
    <source>
        <dbReference type="ARBA" id="ARBA00022614"/>
    </source>
</evidence>
<dbReference type="InterPro" id="IPR050994">
    <property type="entry name" value="At_inactive_RLKs"/>
</dbReference>
<evidence type="ECO:0000256" key="7">
    <source>
        <dbReference type="ARBA" id="ARBA00022840"/>
    </source>
</evidence>
<dbReference type="PANTHER" id="PTHR48010">
    <property type="entry name" value="OS05G0588300 PROTEIN"/>
    <property type="match status" value="1"/>
</dbReference>
<dbReference type="EMBL" id="SDRB02004960">
    <property type="protein sequence ID" value="THG15064.1"/>
    <property type="molecule type" value="Genomic_DNA"/>
</dbReference>
<evidence type="ECO:0000256" key="6">
    <source>
        <dbReference type="ARBA" id="ARBA00022741"/>
    </source>
</evidence>
<dbReference type="InterPro" id="IPR001611">
    <property type="entry name" value="Leu-rich_rpt"/>
</dbReference>
<dbReference type="PANTHER" id="PTHR48010:SF58">
    <property type="entry name" value="RECEPTOR PROTEIN KINASE-LIKE PROTEIN ZAR1"/>
    <property type="match status" value="1"/>
</dbReference>
<organism evidence="13 14">
    <name type="scientific">Camellia sinensis var. sinensis</name>
    <name type="common">China tea</name>
    <dbReference type="NCBI Taxonomy" id="542762"/>
    <lineage>
        <taxon>Eukaryota</taxon>
        <taxon>Viridiplantae</taxon>
        <taxon>Streptophyta</taxon>
        <taxon>Embryophyta</taxon>
        <taxon>Tracheophyta</taxon>
        <taxon>Spermatophyta</taxon>
        <taxon>Magnoliopsida</taxon>
        <taxon>eudicotyledons</taxon>
        <taxon>Gunneridae</taxon>
        <taxon>Pentapetalae</taxon>
        <taxon>asterids</taxon>
        <taxon>Ericales</taxon>
        <taxon>Theaceae</taxon>
        <taxon>Camellia</taxon>
    </lineage>
</organism>
<evidence type="ECO:0000256" key="3">
    <source>
        <dbReference type="ARBA" id="ARBA00022692"/>
    </source>
</evidence>
<evidence type="ECO:0000256" key="5">
    <source>
        <dbReference type="ARBA" id="ARBA00022737"/>
    </source>
</evidence>
<evidence type="ECO:0000256" key="9">
    <source>
        <dbReference type="ARBA" id="ARBA00023136"/>
    </source>
</evidence>
<dbReference type="InterPro" id="IPR032675">
    <property type="entry name" value="LRR_dom_sf"/>
</dbReference>
<evidence type="ECO:0000259" key="12">
    <source>
        <dbReference type="Pfam" id="PF08263"/>
    </source>
</evidence>
<evidence type="ECO:0000256" key="11">
    <source>
        <dbReference type="ARBA" id="ARBA00023180"/>
    </source>
</evidence>
<dbReference type="Pfam" id="PF00560">
    <property type="entry name" value="LRR_1"/>
    <property type="match status" value="1"/>
</dbReference>
<keyword evidence="2" id="KW-0433">Leucine-rich repeat</keyword>
<keyword evidence="6" id="KW-0547">Nucleotide-binding</keyword>
<proteinExistence type="predicted"/>
<keyword evidence="8" id="KW-1133">Transmembrane helix</keyword>
<evidence type="ECO:0000256" key="8">
    <source>
        <dbReference type="ARBA" id="ARBA00022989"/>
    </source>
</evidence>
<dbReference type="InterPro" id="IPR013210">
    <property type="entry name" value="LRR_N_plant-typ"/>
</dbReference>
<comment type="caution">
    <text evidence="13">The sequence shown here is derived from an EMBL/GenBank/DDBJ whole genome shotgun (WGS) entry which is preliminary data.</text>
</comment>
<keyword evidence="14" id="KW-1185">Reference proteome</keyword>
<keyword evidence="7" id="KW-0067">ATP-binding</keyword>
<evidence type="ECO:0000256" key="10">
    <source>
        <dbReference type="ARBA" id="ARBA00023170"/>
    </source>
</evidence>
<accession>A0A4S4EGH3</accession>
<keyword evidence="3" id="KW-0812">Transmembrane</keyword>
<comment type="subcellular location">
    <subcellularLocation>
        <location evidence="1">Membrane</location>
        <topology evidence="1">Single-pass type I membrane protein</topology>
    </subcellularLocation>
</comment>
<protein>
    <recommendedName>
        <fullName evidence="12">Leucine-rich repeat-containing N-terminal plant-type domain-containing protein</fullName>
    </recommendedName>
</protein>
<sequence>MDSGEFESEASVNSEVAHRHDSTLALWIQRWSRQFRCEDGAGRDTSGLVQFGCGLASLTHMHPSPQPLPSKIISMKRLYIASLLGALVLYSGMVELAICSSNFTDQLALLTFKSHITQDPNIKLGNWTTETNFCDWVGVSCSRRRQRVTVLSLGNMGLAGSITPYIGNLSFLKVLDLGNISFQGPLTNEIEELSSLSFLRTLLLGKNNLTGRIPPSFGNISSLESFGLGSNNIHGSIPIELAQLPNLKAFDLSSNHLTGRIPPSFGNISSLESFRLGSNNIHGSIPIELAQLPNLKAFDLSSNHLSGLIVVLEIVAPIVVLQIMTLRKKFVFVGCNGEAISLLDANPTRIEPCREVCDVNAFKIATSLIMTGVELPGLVPSLVYNHSSLRYLSLADNQLTGPIQEFTSSILDVRFEQE</sequence>
<keyword evidence="4" id="KW-0732">Signal</keyword>
<reference evidence="13 14" key="1">
    <citation type="journal article" date="2018" name="Proc. Natl. Acad. Sci. U.S.A.">
        <title>Draft genome sequence of Camellia sinensis var. sinensis provides insights into the evolution of the tea genome and tea quality.</title>
        <authorList>
            <person name="Wei C."/>
            <person name="Yang H."/>
            <person name="Wang S."/>
            <person name="Zhao J."/>
            <person name="Liu C."/>
            <person name="Gao L."/>
            <person name="Xia E."/>
            <person name="Lu Y."/>
            <person name="Tai Y."/>
            <person name="She G."/>
            <person name="Sun J."/>
            <person name="Cao H."/>
            <person name="Tong W."/>
            <person name="Gao Q."/>
            <person name="Li Y."/>
            <person name="Deng W."/>
            <person name="Jiang X."/>
            <person name="Wang W."/>
            <person name="Chen Q."/>
            <person name="Zhang S."/>
            <person name="Li H."/>
            <person name="Wu J."/>
            <person name="Wang P."/>
            <person name="Li P."/>
            <person name="Shi C."/>
            <person name="Zheng F."/>
            <person name="Jian J."/>
            <person name="Huang B."/>
            <person name="Shan D."/>
            <person name="Shi M."/>
            <person name="Fang C."/>
            <person name="Yue Y."/>
            <person name="Li F."/>
            <person name="Li D."/>
            <person name="Wei S."/>
            <person name="Han B."/>
            <person name="Jiang C."/>
            <person name="Yin Y."/>
            <person name="Xia T."/>
            <person name="Zhang Z."/>
            <person name="Bennetzen J.L."/>
            <person name="Zhao S."/>
            <person name="Wan X."/>
        </authorList>
    </citation>
    <scope>NUCLEOTIDE SEQUENCE [LARGE SCALE GENOMIC DNA]</scope>
    <source>
        <strain evidence="14">cv. Shuchazao</strain>
        <tissue evidence="13">Leaf</tissue>
    </source>
</reference>
<dbReference type="GO" id="GO:0016020">
    <property type="term" value="C:membrane"/>
    <property type="evidence" value="ECO:0007669"/>
    <property type="project" value="UniProtKB-SubCell"/>
</dbReference>
<name>A0A4S4EGH3_CAMSN</name>
<dbReference type="Proteomes" id="UP000306102">
    <property type="component" value="Unassembled WGS sequence"/>
</dbReference>
<dbReference type="AlphaFoldDB" id="A0A4S4EGH3"/>
<dbReference type="Gene3D" id="3.80.10.10">
    <property type="entry name" value="Ribonuclease Inhibitor"/>
    <property type="match status" value="1"/>
</dbReference>
<dbReference type="SUPFAM" id="SSF52058">
    <property type="entry name" value="L domain-like"/>
    <property type="match status" value="1"/>
</dbReference>
<evidence type="ECO:0000256" key="1">
    <source>
        <dbReference type="ARBA" id="ARBA00004479"/>
    </source>
</evidence>
<keyword evidence="10" id="KW-0675">Receptor</keyword>
<evidence type="ECO:0000313" key="13">
    <source>
        <dbReference type="EMBL" id="THG15064.1"/>
    </source>
</evidence>
<dbReference type="Pfam" id="PF08263">
    <property type="entry name" value="LRRNT_2"/>
    <property type="match status" value="1"/>
</dbReference>
<dbReference type="STRING" id="542762.A0A4S4EGH3"/>
<feature type="domain" description="Leucine-rich repeat-containing N-terminal plant-type" evidence="12">
    <location>
        <begin position="105"/>
        <end position="142"/>
    </location>
</feature>
<keyword evidence="9" id="KW-0472">Membrane</keyword>
<dbReference type="Pfam" id="PF13855">
    <property type="entry name" value="LRR_8"/>
    <property type="match status" value="1"/>
</dbReference>
<dbReference type="GO" id="GO:0005524">
    <property type="term" value="F:ATP binding"/>
    <property type="evidence" value="ECO:0007669"/>
    <property type="project" value="UniProtKB-KW"/>
</dbReference>
<gene>
    <name evidence="13" type="ORF">TEA_019364</name>
</gene>
<evidence type="ECO:0000313" key="14">
    <source>
        <dbReference type="Proteomes" id="UP000306102"/>
    </source>
</evidence>
<evidence type="ECO:0000256" key="4">
    <source>
        <dbReference type="ARBA" id="ARBA00022729"/>
    </source>
</evidence>
<keyword evidence="5" id="KW-0677">Repeat</keyword>
<dbReference type="FunFam" id="3.80.10.10:FF:000101">
    <property type="entry name" value="LRR receptor-like serine/threonine-protein kinase ERECTA"/>
    <property type="match status" value="1"/>
</dbReference>
<keyword evidence="11" id="KW-0325">Glycoprotein</keyword>